<name>A0A7Y9JR36_9ACTN</name>
<feature type="transmembrane region" description="Helical" evidence="6">
    <location>
        <begin position="79"/>
        <end position="107"/>
    </location>
</feature>
<dbReference type="SUPFAM" id="SSF161098">
    <property type="entry name" value="MetI-like"/>
    <property type="match status" value="1"/>
</dbReference>
<dbReference type="RefSeq" id="WP_258016874.1">
    <property type="nucleotide sequence ID" value="NZ_CP059163.1"/>
</dbReference>
<comment type="subcellular location">
    <subcellularLocation>
        <location evidence="6">Cell membrane</location>
        <topology evidence="6">Multi-pass membrane protein</topology>
    </subcellularLocation>
    <subcellularLocation>
        <location evidence="1">Membrane</location>
        <topology evidence="1">Multi-pass membrane protein</topology>
    </subcellularLocation>
</comment>
<evidence type="ECO:0000256" key="4">
    <source>
        <dbReference type="ARBA" id="ARBA00022989"/>
    </source>
</evidence>
<dbReference type="InterPro" id="IPR051204">
    <property type="entry name" value="ABC_transp_perm/SBD"/>
</dbReference>
<protein>
    <submittedName>
        <fullName evidence="9">Osmoprotectant transport system permease protein</fullName>
    </submittedName>
</protein>
<evidence type="ECO:0000256" key="6">
    <source>
        <dbReference type="RuleBase" id="RU363032"/>
    </source>
</evidence>
<proteinExistence type="inferred from homology"/>
<dbReference type="GO" id="GO:0031460">
    <property type="term" value="P:glycine betaine transport"/>
    <property type="evidence" value="ECO:0007669"/>
    <property type="project" value="TreeGrafter"/>
</dbReference>
<evidence type="ECO:0000313" key="10">
    <source>
        <dbReference type="Proteomes" id="UP000516957"/>
    </source>
</evidence>
<evidence type="ECO:0000256" key="3">
    <source>
        <dbReference type="ARBA" id="ARBA00022692"/>
    </source>
</evidence>
<organism evidence="9 10">
    <name type="scientific">Nocardioides marinisabuli</name>
    <dbReference type="NCBI Taxonomy" id="419476"/>
    <lineage>
        <taxon>Bacteria</taxon>
        <taxon>Bacillati</taxon>
        <taxon>Actinomycetota</taxon>
        <taxon>Actinomycetes</taxon>
        <taxon>Propionibacteriales</taxon>
        <taxon>Nocardioidaceae</taxon>
        <taxon>Nocardioides</taxon>
    </lineage>
</organism>
<evidence type="ECO:0000256" key="5">
    <source>
        <dbReference type="ARBA" id="ARBA00023136"/>
    </source>
</evidence>
<dbReference type="GO" id="GO:0005886">
    <property type="term" value="C:plasma membrane"/>
    <property type="evidence" value="ECO:0007669"/>
    <property type="project" value="UniProtKB-SubCell"/>
</dbReference>
<comment type="similarity">
    <text evidence="6">Belongs to the binding-protein-dependent transport system permease family.</text>
</comment>
<evidence type="ECO:0000259" key="8">
    <source>
        <dbReference type="PROSITE" id="PS50928"/>
    </source>
</evidence>
<evidence type="ECO:0000256" key="1">
    <source>
        <dbReference type="ARBA" id="ARBA00004141"/>
    </source>
</evidence>
<gene>
    <name evidence="9" type="ORF">BKA08_002054</name>
</gene>
<feature type="transmembrane region" description="Helical" evidence="6">
    <location>
        <begin position="128"/>
        <end position="159"/>
    </location>
</feature>
<dbReference type="PANTHER" id="PTHR30177">
    <property type="entry name" value="GLYCINE BETAINE/L-PROLINE TRANSPORT SYSTEM PERMEASE PROTEIN PROW"/>
    <property type="match status" value="1"/>
</dbReference>
<keyword evidence="5 6" id="KW-0472">Membrane</keyword>
<accession>A0A7Y9JR36</accession>
<keyword evidence="4 6" id="KW-1133">Transmembrane helix</keyword>
<dbReference type="AlphaFoldDB" id="A0A7Y9JR36"/>
<evidence type="ECO:0000256" key="2">
    <source>
        <dbReference type="ARBA" id="ARBA00022448"/>
    </source>
</evidence>
<dbReference type="PANTHER" id="PTHR30177:SF4">
    <property type="entry name" value="OSMOPROTECTANT IMPORT PERMEASE PROTEIN OSMW"/>
    <property type="match status" value="1"/>
</dbReference>
<evidence type="ECO:0000256" key="7">
    <source>
        <dbReference type="SAM" id="MobiDB-lite"/>
    </source>
</evidence>
<feature type="transmembrane region" description="Helical" evidence="6">
    <location>
        <begin position="244"/>
        <end position="263"/>
    </location>
</feature>
<feature type="transmembrane region" description="Helical" evidence="6">
    <location>
        <begin position="210"/>
        <end position="232"/>
    </location>
</feature>
<dbReference type="Pfam" id="PF00528">
    <property type="entry name" value="BPD_transp_1"/>
    <property type="match status" value="1"/>
</dbReference>
<comment type="caution">
    <text evidence="9">The sequence shown here is derived from an EMBL/GenBank/DDBJ whole genome shotgun (WGS) entry which is preliminary data.</text>
</comment>
<sequence>MSTTEPTSRAGDAEPSLADQMDKAPEPQGTGRRLDRETWSMLVVPPVLVALVFAGFVWWRQTADLDSTELNQLQWSTIWSLIVEHVQVTAVSAVAVVLVAVPLGVALTRGPLRRAAPLVVGFANAGQAAPSIGLIVLLAIWVGFGFWTAVLALTLYGVLPVLRNTITGLQGVDPTLVEAGRGLGMSSAAVLVRVELPLAVPVIMAGVRTALVLLVGTAALATFINAGGLGAIVDAGISNYRFSLMIAGAVLIALLALLVEWLGRLLELATRPKGL</sequence>
<keyword evidence="3 6" id="KW-0812">Transmembrane</keyword>
<dbReference type="InterPro" id="IPR000515">
    <property type="entry name" value="MetI-like"/>
</dbReference>
<dbReference type="Proteomes" id="UP000516957">
    <property type="component" value="Unassembled WGS sequence"/>
</dbReference>
<dbReference type="CDD" id="cd06261">
    <property type="entry name" value="TM_PBP2"/>
    <property type="match status" value="1"/>
</dbReference>
<dbReference type="EMBL" id="JACCBE010000001">
    <property type="protein sequence ID" value="NYD57816.1"/>
    <property type="molecule type" value="Genomic_DNA"/>
</dbReference>
<evidence type="ECO:0000313" key="9">
    <source>
        <dbReference type="EMBL" id="NYD57816.1"/>
    </source>
</evidence>
<feature type="transmembrane region" description="Helical" evidence="6">
    <location>
        <begin position="39"/>
        <end position="59"/>
    </location>
</feature>
<keyword evidence="2 6" id="KW-0813">Transport</keyword>
<keyword evidence="10" id="KW-1185">Reference proteome</keyword>
<reference evidence="9 10" key="1">
    <citation type="submission" date="2020-07" db="EMBL/GenBank/DDBJ databases">
        <title>Sequencing the genomes of 1000 actinobacteria strains.</title>
        <authorList>
            <person name="Klenk H.-P."/>
        </authorList>
    </citation>
    <scope>NUCLEOTIDE SEQUENCE [LARGE SCALE GENOMIC DNA]</scope>
    <source>
        <strain evidence="9 10">DSM 18965</strain>
    </source>
</reference>
<feature type="region of interest" description="Disordered" evidence="7">
    <location>
        <begin position="1"/>
        <end position="32"/>
    </location>
</feature>
<dbReference type="Gene3D" id="1.10.3720.10">
    <property type="entry name" value="MetI-like"/>
    <property type="match status" value="1"/>
</dbReference>
<dbReference type="GO" id="GO:0055085">
    <property type="term" value="P:transmembrane transport"/>
    <property type="evidence" value="ECO:0007669"/>
    <property type="project" value="InterPro"/>
</dbReference>
<feature type="domain" description="ABC transmembrane type-1" evidence="8">
    <location>
        <begin position="82"/>
        <end position="263"/>
    </location>
</feature>
<dbReference type="PROSITE" id="PS50928">
    <property type="entry name" value="ABC_TM1"/>
    <property type="match status" value="1"/>
</dbReference>
<dbReference type="InterPro" id="IPR035906">
    <property type="entry name" value="MetI-like_sf"/>
</dbReference>